<dbReference type="PANTHER" id="PTHR21649">
    <property type="entry name" value="CHLOROPHYLL A/B BINDING PROTEIN"/>
    <property type="match status" value="1"/>
</dbReference>
<dbReference type="Proteomes" id="UP000218209">
    <property type="component" value="Unassembled WGS sequence"/>
</dbReference>
<dbReference type="GO" id="GO:0009765">
    <property type="term" value="P:photosynthesis, light harvesting"/>
    <property type="evidence" value="ECO:0007669"/>
    <property type="project" value="InterPro"/>
</dbReference>
<feature type="binding site" evidence="5">
    <location>
        <position position="65"/>
    </location>
    <ligand>
        <name>chlorophyll a</name>
        <dbReference type="ChEBI" id="CHEBI:58416"/>
        <label>1</label>
    </ligand>
</feature>
<accession>A0A1X6NVQ1</accession>
<feature type="binding site" evidence="5">
    <location>
        <position position="170"/>
    </location>
    <ligand>
        <name>chlorophyll a</name>
        <dbReference type="ChEBI" id="CHEBI:58416"/>
        <label>1</label>
    </ligand>
</feature>
<feature type="binding site" description="axial binding residue" evidence="5">
    <location>
        <position position="82"/>
    </location>
    <ligand>
        <name>chlorophyll b</name>
        <dbReference type="ChEBI" id="CHEBI:61721"/>
        <label>1</label>
    </ligand>
    <ligandPart>
        <name>Mg</name>
        <dbReference type="ChEBI" id="CHEBI:25107"/>
    </ligandPart>
</feature>
<dbReference type="GO" id="GO:0009507">
    <property type="term" value="C:chloroplast"/>
    <property type="evidence" value="ECO:0007669"/>
    <property type="project" value="UniProtKB-SubCell"/>
</dbReference>
<evidence type="ECO:0000256" key="5">
    <source>
        <dbReference type="PIRSR" id="PIRSR601344-1"/>
    </source>
</evidence>
<dbReference type="AlphaFoldDB" id="A0A1X6NVQ1"/>
<reference evidence="6 7" key="1">
    <citation type="submission" date="2017-03" db="EMBL/GenBank/DDBJ databases">
        <title>WGS assembly of Porphyra umbilicalis.</title>
        <authorList>
            <person name="Brawley S.H."/>
            <person name="Blouin N.A."/>
            <person name="Ficko-Blean E."/>
            <person name="Wheeler G.L."/>
            <person name="Lohr M."/>
            <person name="Goodson H.V."/>
            <person name="Jenkins J.W."/>
            <person name="Blaby-Haas C.E."/>
            <person name="Helliwell K.E."/>
            <person name="Chan C."/>
            <person name="Marriage T."/>
            <person name="Bhattacharya D."/>
            <person name="Klein A.S."/>
            <person name="Badis Y."/>
            <person name="Brodie J."/>
            <person name="Cao Y."/>
            <person name="Collen J."/>
            <person name="Dittami S.M."/>
            <person name="Gachon C.M."/>
            <person name="Green B.R."/>
            <person name="Karpowicz S."/>
            <person name="Kim J.W."/>
            <person name="Kudahl U."/>
            <person name="Lin S."/>
            <person name="Michel G."/>
            <person name="Mittag M."/>
            <person name="Olson B.J."/>
            <person name="Pangilinan J."/>
            <person name="Peng Y."/>
            <person name="Qiu H."/>
            <person name="Shu S."/>
            <person name="Singer J.T."/>
            <person name="Smith A.G."/>
            <person name="Sprecher B.N."/>
            <person name="Wagner V."/>
            <person name="Wang W."/>
            <person name="Wang Z.-Y."/>
            <person name="Yan J."/>
            <person name="Yarish C."/>
            <person name="Zoeuner-Riek S."/>
            <person name="Zhuang Y."/>
            <person name="Zou Y."/>
            <person name="Lindquist E.A."/>
            <person name="Grimwood J."/>
            <person name="Barry K."/>
            <person name="Rokhsar D.S."/>
            <person name="Schmutz J."/>
            <person name="Stiller J.W."/>
            <person name="Grossman A.R."/>
            <person name="Prochnik S.E."/>
        </authorList>
    </citation>
    <scope>NUCLEOTIDE SEQUENCE [LARGE SCALE GENOMIC DNA]</scope>
    <source>
        <strain evidence="6">4086291</strain>
    </source>
</reference>
<protein>
    <submittedName>
        <fullName evidence="6">Uncharacterized protein</fullName>
    </submittedName>
</protein>
<keyword evidence="2" id="KW-0150">Chloroplast</keyword>
<keyword evidence="5" id="KW-0157">Chromophore</keyword>
<name>A0A1X6NVQ1_PORUM</name>
<evidence type="ECO:0000256" key="2">
    <source>
        <dbReference type="ARBA" id="ARBA00022528"/>
    </source>
</evidence>
<feature type="binding site" evidence="5">
    <location>
        <position position="77"/>
    </location>
    <ligand>
        <name>chlorophyll a</name>
        <dbReference type="ChEBI" id="CHEBI:58416"/>
        <label>1</label>
    </ligand>
</feature>
<proteinExistence type="predicted"/>
<dbReference type="OrthoDB" id="423598at2759"/>
<evidence type="ECO:0000313" key="6">
    <source>
        <dbReference type="EMBL" id="OSX72590.1"/>
    </source>
</evidence>
<evidence type="ECO:0000256" key="1">
    <source>
        <dbReference type="ARBA" id="ARBA00004229"/>
    </source>
</evidence>
<dbReference type="GO" id="GO:0016168">
    <property type="term" value="F:chlorophyll binding"/>
    <property type="evidence" value="ECO:0007669"/>
    <property type="project" value="UniProtKB-KW"/>
</dbReference>
<dbReference type="SUPFAM" id="SSF103511">
    <property type="entry name" value="Chlorophyll a-b binding protein"/>
    <property type="match status" value="1"/>
</dbReference>
<dbReference type="Gene3D" id="1.10.3460.10">
    <property type="entry name" value="Chlorophyll a/b binding protein domain"/>
    <property type="match status" value="1"/>
</dbReference>
<dbReference type="GO" id="GO:0016020">
    <property type="term" value="C:membrane"/>
    <property type="evidence" value="ECO:0007669"/>
    <property type="project" value="InterPro"/>
</dbReference>
<evidence type="ECO:0000256" key="3">
    <source>
        <dbReference type="ARBA" id="ARBA00022531"/>
    </source>
</evidence>
<gene>
    <name evidence="6" type="ORF">BU14_0422s0022</name>
</gene>
<feature type="binding site" evidence="5">
    <location>
        <position position="165"/>
    </location>
    <ligand>
        <name>chlorophyll a</name>
        <dbReference type="ChEBI" id="CHEBI:58416"/>
        <label>1</label>
    </ligand>
</feature>
<keyword evidence="7" id="KW-1185">Reference proteome</keyword>
<keyword evidence="4" id="KW-0934">Plastid</keyword>
<keyword evidence="5" id="KW-0148">Chlorophyll</keyword>
<dbReference type="InterPro" id="IPR022796">
    <property type="entry name" value="Chloroa_b-bind"/>
</dbReference>
<feature type="binding site" description="axial binding residue" evidence="5">
    <location>
        <position position="132"/>
    </location>
    <ligand>
        <name>chlorophyll b</name>
        <dbReference type="ChEBI" id="CHEBI:61721"/>
        <label>1</label>
    </ligand>
    <ligandPart>
        <name>Mg</name>
        <dbReference type="ChEBI" id="CHEBI:25107"/>
    </ligandPart>
</feature>
<dbReference type="EMBL" id="KV919051">
    <property type="protein sequence ID" value="OSX72590.1"/>
    <property type="molecule type" value="Genomic_DNA"/>
</dbReference>
<organism evidence="6 7">
    <name type="scientific">Porphyra umbilicalis</name>
    <name type="common">Purple laver</name>
    <name type="synonym">Red alga</name>
    <dbReference type="NCBI Taxonomy" id="2786"/>
    <lineage>
        <taxon>Eukaryota</taxon>
        <taxon>Rhodophyta</taxon>
        <taxon>Bangiophyceae</taxon>
        <taxon>Bangiales</taxon>
        <taxon>Bangiaceae</taxon>
        <taxon>Porphyra</taxon>
    </lineage>
</organism>
<dbReference type="InterPro" id="IPR001344">
    <property type="entry name" value="Chloro_AB-bd_pln"/>
</dbReference>
<sequence length="204" mass="22350">MVAFVSAAPLMGRPAFAGAQVTGAPSPVAATVTMKASKALPFMEAPSTLKEDQYGYFGFDPLKLSSWLDQDWAAKGEVKNGRVAMLACVGWMVAEFVHLPDPQFQNPNQLQAMMQVHWGGWVQIVAFTSLFEILTLDKMFDGERDAADLDFDPIGLDTPRMRLAEVKHGRLAMLGILGLVSQQIVHKQPTFSQLGMWLSAPIGR</sequence>
<feature type="binding site" evidence="5">
    <location>
        <position position="182"/>
    </location>
    <ligand>
        <name>chlorophyll a</name>
        <dbReference type="ChEBI" id="CHEBI:58416"/>
        <label>1</label>
    </ligand>
</feature>
<evidence type="ECO:0000256" key="4">
    <source>
        <dbReference type="ARBA" id="ARBA00022640"/>
    </source>
</evidence>
<comment type="subcellular location">
    <subcellularLocation>
        <location evidence="1">Plastid</location>
        <location evidence="1">Chloroplast</location>
    </subcellularLocation>
</comment>
<keyword evidence="3" id="KW-0602">Photosynthesis</keyword>
<dbReference type="Pfam" id="PF00504">
    <property type="entry name" value="Chloroa_b-bind"/>
    <property type="match status" value="1"/>
</dbReference>
<evidence type="ECO:0000313" key="7">
    <source>
        <dbReference type="Proteomes" id="UP000218209"/>
    </source>
</evidence>